<sequence>MRYNSTFRRTKGVDVTAPSTEAIYRKRLTPHRSMSPRAFKRFILLFGAGTFALSLPFYVMGAWPVVGFMGLDVLALYIAFRVSFYSARAFETLDLTPFELRFVKTTADGARAEWRFDTYWVRLEQERHEEFGVQRVTLVARGERVEIGGFLGPDQKAELAEDLTKALAVAKRGPVFG</sequence>
<evidence type="ECO:0000313" key="3">
    <source>
        <dbReference type="Proteomes" id="UP000230709"/>
    </source>
</evidence>
<dbReference type="EMBL" id="CP023737">
    <property type="protein sequence ID" value="ATQ68007.1"/>
    <property type="molecule type" value="Genomic_DNA"/>
</dbReference>
<keyword evidence="1" id="KW-1133">Transmembrane helix</keyword>
<dbReference type="AlphaFoldDB" id="A0A2D2CZ44"/>
<reference evidence="3" key="1">
    <citation type="submission" date="2017-10" db="EMBL/GenBank/DDBJ databases">
        <title>Completed PacBio SMRT sequence of Methylosinus trichosporium OB3b reveals presence of a third large plasmid.</title>
        <authorList>
            <person name="Charles T.C."/>
            <person name="Lynch M.D.J."/>
            <person name="Heil J.R."/>
            <person name="Cheng J."/>
        </authorList>
    </citation>
    <scope>NUCLEOTIDE SEQUENCE [LARGE SCALE GENOMIC DNA]</scope>
    <source>
        <strain evidence="3">OB3b</strain>
    </source>
</reference>
<dbReference type="InterPro" id="IPR016990">
    <property type="entry name" value="UCP032162_TM"/>
</dbReference>
<dbReference type="Pfam" id="PF10003">
    <property type="entry name" value="DUF2244"/>
    <property type="match status" value="1"/>
</dbReference>
<evidence type="ECO:0000256" key="1">
    <source>
        <dbReference type="SAM" id="Phobius"/>
    </source>
</evidence>
<feature type="transmembrane region" description="Helical" evidence="1">
    <location>
        <begin position="65"/>
        <end position="84"/>
    </location>
</feature>
<dbReference type="PIRSF" id="PIRSF032162">
    <property type="entry name" value="UCP032162_imp"/>
    <property type="match status" value="1"/>
</dbReference>
<accession>A0A2D2CZ44</accession>
<protein>
    <submittedName>
        <fullName evidence="2">DUF2244 domain-containing protein</fullName>
    </submittedName>
</protein>
<dbReference type="STRING" id="595536.GCA_000178815_03355"/>
<gene>
    <name evidence="2" type="ORF">CQW49_08990</name>
</gene>
<evidence type="ECO:0000313" key="2">
    <source>
        <dbReference type="EMBL" id="ATQ68007.1"/>
    </source>
</evidence>
<keyword evidence="1" id="KW-0812">Transmembrane</keyword>
<organism evidence="2 3">
    <name type="scientific">Methylosinus trichosporium (strain ATCC 35070 / NCIMB 11131 / UNIQEM 75 / OB3b)</name>
    <dbReference type="NCBI Taxonomy" id="595536"/>
    <lineage>
        <taxon>Bacteria</taxon>
        <taxon>Pseudomonadati</taxon>
        <taxon>Pseudomonadota</taxon>
        <taxon>Alphaproteobacteria</taxon>
        <taxon>Hyphomicrobiales</taxon>
        <taxon>Methylocystaceae</taxon>
        <taxon>Methylosinus</taxon>
    </lineage>
</organism>
<feature type="transmembrane region" description="Helical" evidence="1">
    <location>
        <begin position="42"/>
        <end position="59"/>
    </location>
</feature>
<name>A0A2D2CZ44_METT3</name>
<dbReference type="Proteomes" id="UP000230709">
    <property type="component" value="Chromosome"/>
</dbReference>
<dbReference type="KEGG" id="mtw:CQW49_08990"/>
<dbReference type="InterPro" id="IPR019253">
    <property type="entry name" value="DUF2244_TM"/>
</dbReference>
<proteinExistence type="predicted"/>
<keyword evidence="3" id="KW-1185">Reference proteome</keyword>
<keyword evidence="1" id="KW-0472">Membrane</keyword>